<dbReference type="Gramene" id="NC4G0153450.1">
    <property type="protein sequence ID" value="NC4G0153450.1:cds"/>
    <property type="gene ID" value="NC4G0153450"/>
</dbReference>
<feature type="region of interest" description="VHIID" evidence="3">
    <location>
        <begin position="183"/>
        <end position="248"/>
    </location>
</feature>
<dbReference type="GO" id="GO:0008356">
    <property type="term" value="P:asymmetric cell division"/>
    <property type="evidence" value="ECO:0007669"/>
    <property type="project" value="EnsemblPlants"/>
</dbReference>
<evidence type="ECO:0000256" key="3">
    <source>
        <dbReference type="PROSITE-ProRule" id="PRU01191"/>
    </source>
</evidence>
<dbReference type="GO" id="GO:0045930">
    <property type="term" value="P:negative regulation of mitotic cell cycle"/>
    <property type="evidence" value="ECO:0007669"/>
    <property type="project" value="EnsemblPlants"/>
</dbReference>
<dbReference type="GO" id="GO:0060586">
    <property type="term" value="P:multicellular organismal-level iron ion homeostasis"/>
    <property type="evidence" value="ECO:0007669"/>
    <property type="project" value="EnsemblPlants"/>
</dbReference>
<sequence length="480" mass="52598">MDTLFRLVSFPTEPQTSFTTTTTTTTNSGATTNTTISSFHQECCNPPFMDDDDADFSSPSSSNKHFLPYQTDSHQVFDPIPTDYHPPIPHEFTSSTHPPPNWAATLLADCAQAVAVNDSARIQQLLWLLNELSSPYGDTDQKLAAYFLQALFARITGSGQRTHRTLCAAAEKGLSFESTRRTMLKFQEASPWVTFGHAAANGAILEAFDGEPRLHIVDISTTHCTQWPTLLEALATRSDDTPHLRLTTLVLADAAGGSATNVMREISQRIEKFARLMGVPFKFSVVYCGEGGLSEDVLSRVEIEHGEAVAVNCVGALRRVPPGPGRDALIAGFRRLGPKIVTVVEEEADFFGSEEGQFMAAFLECARFFSTYLESLDGSFPRTSNERLALERAAGRAIVDVVSCPASESAERRERGVGWTRRLGCAGFSPAAFSDEVSDDVRALLRRYKDGWSMVPAGDSPGIFLAWKERPVVWASAWKP</sequence>
<dbReference type="GO" id="GO:0005634">
    <property type="term" value="C:nucleus"/>
    <property type="evidence" value="ECO:0007669"/>
    <property type="project" value="EnsemblPlants"/>
</dbReference>
<gene>
    <name evidence="4" type="ORF">NYM_LOCUS18116</name>
</gene>
<comment type="similarity">
    <text evidence="3">Belongs to the GRAS family.</text>
</comment>
<dbReference type="GO" id="GO:0009956">
    <property type="term" value="P:radial pattern formation"/>
    <property type="evidence" value="ECO:0007669"/>
    <property type="project" value="EnsemblPlants"/>
</dbReference>
<feature type="short sequence motif" description="VHIID" evidence="3">
    <location>
        <begin position="214"/>
        <end position="218"/>
    </location>
</feature>
<feature type="region of interest" description="SAW" evidence="3">
    <location>
        <begin position="403"/>
        <end position="479"/>
    </location>
</feature>
<dbReference type="EMBL" id="LR721782">
    <property type="protein sequence ID" value="VVW25711.1"/>
    <property type="molecule type" value="Genomic_DNA"/>
</dbReference>
<evidence type="ECO:0000256" key="1">
    <source>
        <dbReference type="ARBA" id="ARBA00023015"/>
    </source>
</evidence>
<dbReference type="PROSITE" id="PS50985">
    <property type="entry name" value="GRAS"/>
    <property type="match status" value="1"/>
</dbReference>
<dbReference type="GO" id="GO:0048366">
    <property type="term" value="P:leaf development"/>
    <property type="evidence" value="ECO:0007669"/>
    <property type="project" value="EnsemblPlants"/>
</dbReference>
<accession>A0A5K1CPI6</accession>
<dbReference type="OrthoDB" id="1913536at2759"/>
<dbReference type="Pfam" id="PF03514">
    <property type="entry name" value="GRAS"/>
    <property type="match status" value="1"/>
</dbReference>
<keyword evidence="2" id="KW-0804">Transcription</keyword>
<dbReference type="AlphaFoldDB" id="A0A5K1CPI6"/>
<feature type="region of interest" description="PFYRE" evidence="3">
    <location>
        <begin position="309"/>
        <end position="400"/>
    </location>
</feature>
<dbReference type="OMA" id="TDYSYSF"/>
<dbReference type="GO" id="GO:0000976">
    <property type="term" value="F:transcription cis-regulatory region binding"/>
    <property type="evidence" value="ECO:0007669"/>
    <property type="project" value="EnsemblPlants"/>
</dbReference>
<dbReference type="InterPro" id="IPR005202">
    <property type="entry name" value="TF_GRAS"/>
</dbReference>
<evidence type="ECO:0000313" key="4">
    <source>
        <dbReference type="EMBL" id="VVW25711.1"/>
    </source>
</evidence>
<organism evidence="4">
    <name type="scientific">Nymphaea colorata</name>
    <name type="common">pocket water lily</name>
    <dbReference type="NCBI Taxonomy" id="210225"/>
    <lineage>
        <taxon>Eukaryota</taxon>
        <taxon>Viridiplantae</taxon>
        <taxon>Streptophyta</taxon>
        <taxon>Embryophyta</taxon>
        <taxon>Tracheophyta</taxon>
        <taxon>Spermatophyta</taxon>
        <taxon>Magnoliopsida</taxon>
        <taxon>Nymphaeales</taxon>
        <taxon>Nymphaeaceae</taxon>
        <taxon>Nymphaea</taxon>
    </lineage>
</organism>
<keyword evidence="1" id="KW-0805">Transcription regulation</keyword>
<evidence type="ECO:0000256" key="2">
    <source>
        <dbReference type="ARBA" id="ARBA00023163"/>
    </source>
</evidence>
<protein>
    <submittedName>
        <fullName evidence="4">Uncharacterized protein</fullName>
    </submittedName>
</protein>
<proteinExistence type="inferred from homology"/>
<comment type="caution">
    <text evidence="3">Lacks conserved residue(s) required for the propagation of feature annotation.</text>
</comment>
<reference evidence="4" key="1">
    <citation type="submission" date="2019-09" db="EMBL/GenBank/DDBJ databases">
        <authorList>
            <person name="Zhang L."/>
        </authorList>
    </citation>
    <scope>NUCLEOTIDE SEQUENCE</scope>
</reference>
<name>A0A5K1CPI6_9MAGN</name>
<dbReference type="PANTHER" id="PTHR31636">
    <property type="entry name" value="OSJNBA0084A10.13 PROTEIN-RELATED"/>
    <property type="match status" value="1"/>
</dbReference>